<dbReference type="GO" id="GO:0005524">
    <property type="term" value="F:ATP binding"/>
    <property type="evidence" value="ECO:0007669"/>
    <property type="project" value="UniProtKB-KW"/>
</dbReference>
<organism evidence="7 8">
    <name type="scientific">Thiohalophilus thiocyanatoxydans</name>
    <dbReference type="NCBI Taxonomy" id="381308"/>
    <lineage>
        <taxon>Bacteria</taxon>
        <taxon>Pseudomonadati</taxon>
        <taxon>Pseudomonadota</taxon>
        <taxon>Gammaproteobacteria</taxon>
        <taxon>Thiohalomonadales</taxon>
        <taxon>Thiohalophilaceae</taxon>
        <taxon>Thiohalophilus</taxon>
    </lineage>
</organism>
<dbReference type="PROSITE" id="PS50045">
    <property type="entry name" value="SIGMA54_INTERACT_4"/>
    <property type="match status" value="1"/>
</dbReference>
<comment type="caution">
    <text evidence="7">The sequence shown here is derived from an EMBL/GenBank/DDBJ whole genome shotgun (WGS) entry which is preliminary data.</text>
</comment>
<dbReference type="PANTHER" id="PTHR32071:SF57">
    <property type="entry name" value="C4-DICARBOXYLATE TRANSPORT TRANSCRIPTIONAL REGULATORY PROTEIN DCTD"/>
    <property type="match status" value="1"/>
</dbReference>
<dbReference type="SUPFAM" id="SSF55785">
    <property type="entry name" value="PYP-like sensor domain (PAS domain)"/>
    <property type="match status" value="1"/>
</dbReference>
<keyword evidence="1" id="KW-0547">Nucleotide-binding</keyword>
<dbReference type="InterPro" id="IPR025944">
    <property type="entry name" value="Sigma_54_int_dom_CS"/>
</dbReference>
<dbReference type="InterPro" id="IPR025943">
    <property type="entry name" value="Sigma_54_int_dom_ATP-bd_2"/>
</dbReference>
<dbReference type="InterPro" id="IPR002197">
    <property type="entry name" value="HTH_Fis"/>
</dbReference>
<dbReference type="InterPro" id="IPR058031">
    <property type="entry name" value="AAA_lid_NorR"/>
</dbReference>
<dbReference type="CDD" id="cd00009">
    <property type="entry name" value="AAA"/>
    <property type="match status" value="1"/>
</dbReference>
<evidence type="ECO:0000313" key="8">
    <source>
        <dbReference type="Proteomes" id="UP000294914"/>
    </source>
</evidence>
<dbReference type="SUPFAM" id="SSF52540">
    <property type="entry name" value="P-loop containing nucleoside triphosphate hydrolases"/>
    <property type="match status" value="1"/>
</dbReference>
<reference evidence="7 8" key="1">
    <citation type="submission" date="2019-03" db="EMBL/GenBank/DDBJ databases">
        <title>Genomic Encyclopedia of Type Strains, Phase IV (KMG-IV): sequencing the most valuable type-strain genomes for metagenomic binning, comparative biology and taxonomic classification.</title>
        <authorList>
            <person name="Goeker M."/>
        </authorList>
    </citation>
    <scope>NUCLEOTIDE SEQUENCE [LARGE SCALE GENOMIC DNA]</scope>
    <source>
        <strain evidence="7 8">DSM 16326</strain>
    </source>
</reference>
<dbReference type="FunFam" id="3.40.50.300:FF:000006">
    <property type="entry name" value="DNA-binding transcriptional regulator NtrC"/>
    <property type="match status" value="1"/>
</dbReference>
<dbReference type="SMART" id="SM00382">
    <property type="entry name" value="AAA"/>
    <property type="match status" value="1"/>
</dbReference>
<protein>
    <submittedName>
        <fullName evidence="7">DNA-binding NtrC family response regulator</fullName>
    </submittedName>
</protein>
<dbReference type="InterPro" id="IPR025662">
    <property type="entry name" value="Sigma_54_int_dom_ATP-bd_1"/>
</dbReference>
<name>A0A4R8IIJ6_9GAMM</name>
<dbReference type="PRINTS" id="PR01590">
    <property type="entry name" value="HTHFIS"/>
</dbReference>
<feature type="domain" description="Sigma-54 factor interaction" evidence="6">
    <location>
        <begin position="137"/>
        <end position="364"/>
    </location>
</feature>
<keyword evidence="2" id="KW-0067">ATP-binding</keyword>
<dbReference type="PROSITE" id="PS00675">
    <property type="entry name" value="SIGMA54_INTERACT_1"/>
    <property type="match status" value="1"/>
</dbReference>
<dbReference type="Gene3D" id="3.40.50.300">
    <property type="entry name" value="P-loop containing nucleotide triphosphate hydrolases"/>
    <property type="match status" value="1"/>
</dbReference>
<dbReference type="Gene3D" id="1.10.8.60">
    <property type="match status" value="1"/>
</dbReference>
<dbReference type="InterPro" id="IPR002078">
    <property type="entry name" value="Sigma_54_int"/>
</dbReference>
<dbReference type="GO" id="GO:0043565">
    <property type="term" value="F:sequence-specific DNA binding"/>
    <property type="evidence" value="ECO:0007669"/>
    <property type="project" value="InterPro"/>
</dbReference>
<evidence type="ECO:0000256" key="2">
    <source>
        <dbReference type="ARBA" id="ARBA00022840"/>
    </source>
</evidence>
<dbReference type="AlphaFoldDB" id="A0A4R8IIJ6"/>
<dbReference type="GO" id="GO:0006355">
    <property type="term" value="P:regulation of DNA-templated transcription"/>
    <property type="evidence" value="ECO:0007669"/>
    <property type="project" value="InterPro"/>
</dbReference>
<dbReference type="OrthoDB" id="9804019at2"/>
<dbReference type="EMBL" id="SOQX01000006">
    <property type="protein sequence ID" value="TDY00108.1"/>
    <property type="molecule type" value="Genomic_DNA"/>
</dbReference>
<dbReference type="SUPFAM" id="SSF46689">
    <property type="entry name" value="Homeodomain-like"/>
    <property type="match status" value="1"/>
</dbReference>
<dbReference type="Pfam" id="PF25601">
    <property type="entry name" value="AAA_lid_14"/>
    <property type="match status" value="1"/>
</dbReference>
<dbReference type="InterPro" id="IPR035965">
    <property type="entry name" value="PAS-like_dom_sf"/>
</dbReference>
<dbReference type="Proteomes" id="UP000294914">
    <property type="component" value="Unassembled WGS sequence"/>
</dbReference>
<evidence type="ECO:0000313" key="7">
    <source>
        <dbReference type="EMBL" id="TDY00108.1"/>
    </source>
</evidence>
<dbReference type="InterPro" id="IPR000641">
    <property type="entry name" value="CbxX/CfxQ"/>
</dbReference>
<accession>A0A4R8IIJ6</accession>
<evidence type="ECO:0000256" key="5">
    <source>
        <dbReference type="ARBA" id="ARBA00023163"/>
    </source>
</evidence>
<dbReference type="Pfam" id="PF08448">
    <property type="entry name" value="PAS_4"/>
    <property type="match status" value="1"/>
</dbReference>
<dbReference type="Pfam" id="PF02954">
    <property type="entry name" value="HTH_8"/>
    <property type="match status" value="1"/>
</dbReference>
<dbReference type="InterPro" id="IPR003593">
    <property type="entry name" value="AAA+_ATPase"/>
</dbReference>
<gene>
    <name evidence="7" type="ORF">EDC23_2279</name>
</gene>
<evidence type="ECO:0000256" key="1">
    <source>
        <dbReference type="ARBA" id="ARBA00022741"/>
    </source>
</evidence>
<dbReference type="Gene3D" id="3.30.450.20">
    <property type="entry name" value="PAS domain"/>
    <property type="match status" value="1"/>
</dbReference>
<dbReference type="InterPro" id="IPR013656">
    <property type="entry name" value="PAS_4"/>
</dbReference>
<proteinExistence type="predicted"/>
<dbReference type="PROSITE" id="PS00676">
    <property type="entry name" value="SIGMA54_INTERACT_2"/>
    <property type="match status" value="1"/>
</dbReference>
<keyword evidence="5" id="KW-0804">Transcription</keyword>
<keyword evidence="3" id="KW-0805">Transcription regulation</keyword>
<dbReference type="PANTHER" id="PTHR32071">
    <property type="entry name" value="TRANSCRIPTIONAL REGULATORY PROTEIN"/>
    <property type="match status" value="1"/>
</dbReference>
<dbReference type="Gene3D" id="1.10.10.60">
    <property type="entry name" value="Homeodomain-like"/>
    <property type="match status" value="1"/>
</dbReference>
<sequence>MDQKHFESTLLPSCQQMIDMYHEPFVIIGRDYRIQAANRHYLEHYRTTRDKVVGSFCYKISHHCDVPCQQHGEHCPLDTVFQSSKPTHVIHTHYDCDGNEELVQLEAMPIFDEQGNIMSMGESINRLSSVEETGRQLLGRSPVMLRLTEILQRVAPTQTTVLLQGESGVGKECVAEYIHRQSSRANGPLVVVDSTTLGESLVESQLFGHERGAFTGADKRKQGLIESAQGGTLFIDEIGELSASLQTKLLRLLETSQIRRLGATEFTDIDIRIIAATHRDLREMVRQNQFREDLYFRLTAFPIYIPPLRERKEDINGLVEYFLSMIPGGERKLPLVPEVQTLLMQHDYPGNVRELRNIIERASILAHEHPLQPEHFSFLDEPLSTAPHNAVVDDENLSRDPLLNRRNITVNKQEILAILEKHRGHRVKAAQELGISERTLYRHLRQIKNGDQNTL</sequence>
<evidence type="ECO:0000256" key="3">
    <source>
        <dbReference type="ARBA" id="ARBA00023015"/>
    </source>
</evidence>
<dbReference type="RefSeq" id="WP_134084583.1">
    <property type="nucleotide sequence ID" value="NZ_SOQX01000006.1"/>
</dbReference>
<dbReference type="PRINTS" id="PR00819">
    <property type="entry name" value="CBXCFQXSUPER"/>
</dbReference>
<keyword evidence="4 7" id="KW-0238">DNA-binding</keyword>
<dbReference type="Pfam" id="PF00158">
    <property type="entry name" value="Sigma54_activat"/>
    <property type="match status" value="1"/>
</dbReference>
<evidence type="ECO:0000256" key="4">
    <source>
        <dbReference type="ARBA" id="ARBA00023125"/>
    </source>
</evidence>
<dbReference type="InterPro" id="IPR027417">
    <property type="entry name" value="P-loop_NTPase"/>
</dbReference>
<evidence type="ECO:0000259" key="6">
    <source>
        <dbReference type="PROSITE" id="PS50045"/>
    </source>
</evidence>
<dbReference type="PROSITE" id="PS00688">
    <property type="entry name" value="SIGMA54_INTERACT_3"/>
    <property type="match status" value="1"/>
</dbReference>
<keyword evidence="8" id="KW-1185">Reference proteome</keyword>
<dbReference type="InterPro" id="IPR009057">
    <property type="entry name" value="Homeodomain-like_sf"/>
</dbReference>